<keyword evidence="6 7" id="KW-0472">Membrane</keyword>
<evidence type="ECO:0000256" key="6">
    <source>
        <dbReference type="ARBA" id="ARBA00023136"/>
    </source>
</evidence>
<comment type="similarity">
    <text evidence="2">Belongs to the NrfD family.</text>
</comment>
<dbReference type="OrthoDB" id="9768158at2"/>
<feature type="transmembrane region" description="Helical" evidence="7">
    <location>
        <begin position="127"/>
        <end position="155"/>
    </location>
</feature>
<dbReference type="PANTHER" id="PTHR30074:SF4">
    <property type="entry name" value="NI_FE-HYDROGENASE 2 B-TYPE CYTOCHROME SUBUNIT-RELATED"/>
    <property type="match status" value="1"/>
</dbReference>
<keyword evidence="5 7" id="KW-1133">Transmembrane helix</keyword>
<feature type="transmembrane region" description="Helical" evidence="7">
    <location>
        <begin position="205"/>
        <end position="226"/>
    </location>
</feature>
<dbReference type="InterPro" id="IPR005614">
    <property type="entry name" value="NrfD-like"/>
</dbReference>
<evidence type="ECO:0000256" key="1">
    <source>
        <dbReference type="ARBA" id="ARBA00004651"/>
    </source>
</evidence>
<gene>
    <name evidence="8" type="primary">hmcC</name>
    <name evidence="8" type="ORF">DFE_3363</name>
</gene>
<dbReference type="GO" id="GO:0005886">
    <property type="term" value="C:plasma membrane"/>
    <property type="evidence" value="ECO:0007669"/>
    <property type="project" value="UniProtKB-SubCell"/>
</dbReference>
<dbReference type="KEGG" id="dfl:DFE_3363"/>
<feature type="transmembrane region" description="Helical" evidence="7">
    <location>
        <begin position="313"/>
        <end position="331"/>
    </location>
</feature>
<keyword evidence="3" id="KW-1003">Cell membrane</keyword>
<dbReference type="PANTHER" id="PTHR30074">
    <property type="entry name" value="FORMATE DEHYDROGENASE, NITRATE-INDUCIBLE, CYTOCHROME B556 FDN SUBUNIT"/>
    <property type="match status" value="1"/>
</dbReference>
<evidence type="ECO:0000256" key="3">
    <source>
        <dbReference type="ARBA" id="ARBA00022475"/>
    </source>
</evidence>
<feature type="transmembrane region" description="Helical" evidence="7">
    <location>
        <begin position="351"/>
        <end position="372"/>
    </location>
</feature>
<feature type="transmembrane region" description="Helical" evidence="7">
    <location>
        <begin position="247"/>
        <end position="266"/>
    </location>
</feature>
<evidence type="ECO:0000256" key="4">
    <source>
        <dbReference type="ARBA" id="ARBA00022692"/>
    </source>
</evidence>
<keyword evidence="9" id="KW-1185">Reference proteome</keyword>
<dbReference type="AlphaFoldDB" id="A0A2Z6B3J3"/>
<dbReference type="Proteomes" id="UP000269883">
    <property type="component" value="Chromosome"/>
</dbReference>
<protein>
    <submittedName>
        <fullName evidence="8">HMC redox complex, integral membrane protein HmcC</fullName>
    </submittedName>
</protein>
<accession>A0A2Z6B3J3</accession>
<dbReference type="NCBIfam" id="NF045714">
    <property type="entry name" value="sulf_resp_HmcC"/>
    <property type="match status" value="1"/>
</dbReference>
<feature type="transmembrane region" description="Helical" evidence="7">
    <location>
        <begin position="167"/>
        <end position="193"/>
    </location>
</feature>
<organism evidence="8 9">
    <name type="scientific">Desulfovibrio ferrophilus</name>
    <dbReference type="NCBI Taxonomy" id="241368"/>
    <lineage>
        <taxon>Bacteria</taxon>
        <taxon>Pseudomonadati</taxon>
        <taxon>Thermodesulfobacteriota</taxon>
        <taxon>Desulfovibrionia</taxon>
        <taxon>Desulfovibrionales</taxon>
        <taxon>Desulfovibrionaceae</taxon>
        <taxon>Desulfovibrio</taxon>
    </lineage>
</organism>
<feature type="transmembrane region" description="Helical" evidence="7">
    <location>
        <begin position="90"/>
        <end position="107"/>
    </location>
</feature>
<proteinExistence type="inferred from homology"/>
<feature type="transmembrane region" description="Helical" evidence="7">
    <location>
        <begin position="52"/>
        <end position="78"/>
    </location>
</feature>
<evidence type="ECO:0000256" key="5">
    <source>
        <dbReference type="ARBA" id="ARBA00022989"/>
    </source>
</evidence>
<dbReference type="InterPro" id="IPR051817">
    <property type="entry name" value="FDH_cytochrome_b556_subunit"/>
</dbReference>
<evidence type="ECO:0000313" key="8">
    <source>
        <dbReference type="EMBL" id="BBD10089.1"/>
    </source>
</evidence>
<evidence type="ECO:0000256" key="2">
    <source>
        <dbReference type="ARBA" id="ARBA00008929"/>
    </source>
</evidence>
<reference evidence="8 9" key="1">
    <citation type="journal article" date="2018" name="Sci. Adv.">
        <title>Multi-heme cytochromes provide a pathway for survival in energy-limited environments.</title>
        <authorList>
            <person name="Deng X."/>
            <person name="Dohmae N."/>
            <person name="Nealson K.H."/>
            <person name="Hashimoto K."/>
            <person name="Okamoto A."/>
        </authorList>
    </citation>
    <scope>NUCLEOTIDE SEQUENCE [LARGE SCALE GENOMIC DNA]</scope>
    <source>
        <strain evidence="8 9">IS5</strain>
    </source>
</reference>
<evidence type="ECO:0000313" key="9">
    <source>
        <dbReference type="Proteomes" id="UP000269883"/>
    </source>
</evidence>
<dbReference type="InterPro" id="IPR054900">
    <property type="entry name" value="sulf_resp_HmcC"/>
</dbReference>
<dbReference type="Pfam" id="PF03916">
    <property type="entry name" value="NrfD"/>
    <property type="match status" value="1"/>
</dbReference>
<keyword evidence="4 7" id="KW-0812">Transmembrane</keyword>
<dbReference type="GO" id="GO:0009061">
    <property type="term" value="P:anaerobic respiration"/>
    <property type="evidence" value="ECO:0007669"/>
    <property type="project" value="TreeGrafter"/>
</dbReference>
<dbReference type="RefSeq" id="WP_126381176.1">
    <property type="nucleotide sequence ID" value="NZ_AP017378.1"/>
</dbReference>
<feature type="transmembrane region" description="Helical" evidence="7">
    <location>
        <begin position="12"/>
        <end position="32"/>
    </location>
</feature>
<evidence type="ECO:0000256" key="7">
    <source>
        <dbReference type="SAM" id="Phobius"/>
    </source>
</evidence>
<sequence length="389" mass="43316">MSAENTTGRSALTPFTIVAGIIVIIGLILTGLRFMGGLGAVTNLDNNNPWGIWISFDLLCGVALAAGGYTTTAACYLFGIKRYHSAVRPALITAFLGYALVVFALHYDLGRPLRLPYPIFVSQGTSSLLFEVGLCVFIYLSVLFVEFTPIAFEWLGMKKLRNIVHGWTIPLTVMGVVLSTMHQSSLGALYLIAPNKLHPLWYSTYLPLFFFISSMFAGMSMVLFESSLAHKNFHHLMDETHKAESEGVALGFAKACSWIMMGYIGIKFLGIALENKWAWLGTGYGMWFLVELVGFVLMPAISYAIGYRDRNFGLIKITALWTVLGIVLNRFNVSQVAFNWKLPAAERYFPSMAEIGISIFVVTIGILAYRFIVTRMPVFYEHPDYKGEH</sequence>
<feature type="transmembrane region" description="Helical" evidence="7">
    <location>
        <begin position="286"/>
        <end position="306"/>
    </location>
</feature>
<dbReference type="EMBL" id="AP017378">
    <property type="protein sequence ID" value="BBD10089.1"/>
    <property type="molecule type" value="Genomic_DNA"/>
</dbReference>
<name>A0A2Z6B3J3_9BACT</name>
<comment type="subcellular location">
    <subcellularLocation>
        <location evidence="1">Cell membrane</location>
        <topology evidence="1">Multi-pass membrane protein</topology>
    </subcellularLocation>
</comment>